<feature type="transmembrane region" description="Helical" evidence="7">
    <location>
        <begin position="396"/>
        <end position="417"/>
    </location>
</feature>
<feature type="transmembrane region" description="Helical" evidence="7">
    <location>
        <begin position="139"/>
        <end position="161"/>
    </location>
</feature>
<keyword evidence="3 7" id="KW-0997">Cell inner membrane</keyword>
<evidence type="ECO:0000256" key="4">
    <source>
        <dbReference type="ARBA" id="ARBA00022692"/>
    </source>
</evidence>
<gene>
    <name evidence="9" type="ORF">ABCS64_10210</name>
</gene>
<dbReference type="InterPro" id="IPR010656">
    <property type="entry name" value="DctM"/>
</dbReference>
<dbReference type="PIRSF" id="PIRSF006066">
    <property type="entry name" value="HI0050"/>
    <property type="match status" value="1"/>
</dbReference>
<dbReference type="EMBL" id="JBEUWX010000002">
    <property type="protein sequence ID" value="MFA9950684.1"/>
    <property type="molecule type" value="Genomic_DNA"/>
</dbReference>
<dbReference type="Pfam" id="PF06808">
    <property type="entry name" value="DctM"/>
    <property type="match status" value="1"/>
</dbReference>
<dbReference type="PANTHER" id="PTHR33362">
    <property type="entry name" value="SIALIC ACID TRAP TRANSPORTER PERMEASE PROTEIN SIAT-RELATED"/>
    <property type="match status" value="1"/>
</dbReference>
<sequence length="444" mass="47083">MTLIVLFLVYLCGAMMLGMPIAFSLLLGSVATALHMGGSATNPQIIAAQLMRGVDSVTMMALPFFIIAGELMNRGGLTRRIIDFCNIFVGGMRGGLGYVTILACLIFASLVGSAVASTAALGAILIPMMADSGYSRAKAAGLVAAGNMVAPIMPPSVPMIVYGVAAGVSIKSLFLGGIAPAVYLTLIMGLAWFFIARKEGITSHMQRPTPKEMLRIFMSGLWALLLPVIIIVGLRGGVFTATEAGVIAVVYALLIGVFVYRELTLKDMFKALTNAAKTSSVVMFLAAAAQVAGYIMTIARMPQLITALLDGLVDRPLLLNFTLMVVVLLVGTAMDVVPTILILTPIFLPLLKAAGIDPVYFGIIFTLVNVLGLLTPPVGPVLNVACAAGRVRMEEILMPVMPYFTAQCILLLVMTLIPETILTPLKWIAGYVPRVPPPSLLNYF</sequence>
<feature type="transmembrane region" description="Helical" evidence="7">
    <location>
        <begin position="359"/>
        <end position="376"/>
    </location>
</feature>
<evidence type="ECO:0000313" key="10">
    <source>
        <dbReference type="Proteomes" id="UP001574673"/>
    </source>
</evidence>
<comment type="subcellular location">
    <subcellularLocation>
        <location evidence="1 7">Cell inner membrane</location>
        <topology evidence="1 7">Multi-pass membrane protein</topology>
    </subcellularLocation>
</comment>
<evidence type="ECO:0000256" key="1">
    <source>
        <dbReference type="ARBA" id="ARBA00004429"/>
    </source>
</evidence>
<evidence type="ECO:0000256" key="5">
    <source>
        <dbReference type="ARBA" id="ARBA00022989"/>
    </source>
</evidence>
<evidence type="ECO:0000313" key="9">
    <source>
        <dbReference type="EMBL" id="MFA9950684.1"/>
    </source>
</evidence>
<comment type="caution">
    <text evidence="9">The sequence shown here is derived from an EMBL/GenBank/DDBJ whole genome shotgun (WGS) entry which is preliminary data.</text>
</comment>
<evidence type="ECO:0000259" key="8">
    <source>
        <dbReference type="Pfam" id="PF06808"/>
    </source>
</evidence>
<evidence type="ECO:0000256" key="2">
    <source>
        <dbReference type="ARBA" id="ARBA00022475"/>
    </source>
</evidence>
<dbReference type="PANTHER" id="PTHR33362:SF4">
    <property type="entry name" value="2,3-DIKETO-L-GULONATE TRAP TRANSPORTER LARGE PERMEASE PROTEIN YIAN"/>
    <property type="match status" value="1"/>
</dbReference>
<comment type="subunit">
    <text evidence="7">The complex comprises the extracytoplasmic solute receptor protein and the two transmembrane proteins.</text>
</comment>
<accession>A0ABV4UIV3</accession>
<keyword evidence="5 7" id="KW-1133">Transmembrane helix</keyword>
<feature type="transmembrane region" description="Helical" evidence="7">
    <location>
        <begin position="281"/>
        <end position="301"/>
    </location>
</feature>
<organism evidence="9 10">
    <name type="scientific">Dentiradicibacter hellwigii</name>
    <dbReference type="NCBI Taxonomy" id="3149053"/>
    <lineage>
        <taxon>Bacteria</taxon>
        <taxon>Pseudomonadati</taxon>
        <taxon>Pseudomonadota</taxon>
        <taxon>Betaproteobacteria</taxon>
        <taxon>Rhodocyclales</taxon>
        <taxon>Rhodocyclaceae</taxon>
        <taxon>Dentiradicibacter</taxon>
    </lineage>
</organism>
<keyword evidence="2" id="KW-1003">Cell membrane</keyword>
<proteinExistence type="inferred from homology"/>
<keyword evidence="7" id="KW-0813">Transport</keyword>
<comment type="similarity">
    <text evidence="7">Belongs to the TRAP transporter large permease family.</text>
</comment>
<name>A0ABV4UIV3_9RHOO</name>
<feature type="transmembrane region" description="Helical" evidence="7">
    <location>
        <begin position="321"/>
        <end position="347"/>
    </location>
</feature>
<keyword evidence="4 7" id="KW-0812">Transmembrane</keyword>
<feature type="domain" description="TRAP C4-dicarboxylate transport system permease DctM subunit" evidence="8">
    <location>
        <begin position="9"/>
        <end position="419"/>
    </location>
</feature>
<protein>
    <recommendedName>
        <fullName evidence="7">TRAP transporter large permease protein</fullName>
    </recommendedName>
</protein>
<comment type="function">
    <text evidence="7">Part of the tripartite ATP-independent periplasmic (TRAP) transport system.</text>
</comment>
<dbReference type="NCBIfam" id="TIGR00786">
    <property type="entry name" value="dctM"/>
    <property type="match status" value="1"/>
</dbReference>
<comment type="caution">
    <text evidence="7">Lacks conserved residue(s) required for the propagation of feature annotation.</text>
</comment>
<evidence type="ECO:0000256" key="3">
    <source>
        <dbReference type="ARBA" id="ARBA00022519"/>
    </source>
</evidence>
<feature type="transmembrane region" description="Helical" evidence="7">
    <location>
        <begin position="240"/>
        <end position="260"/>
    </location>
</feature>
<keyword evidence="6 7" id="KW-0472">Membrane</keyword>
<feature type="transmembrane region" description="Helical" evidence="7">
    <location>
        <begin position="216"/>
        <end position="234"/>
    </location>
</feature>
<feature type="transmembrane region" description="Helical" evidence="7">
    <location>
        <begin position="173"/>
        <end position="195"/>
    </location>
</feature>
<dbReference type="RefSeq" id="WP_418891724.1">
    <property type="nucleotide sequence ID" value="NZ_JBEUWX010000002.1"/>
</dbReference>
<dbReference type="InterPro" id="IPR004681">
    <property type="entry name" value="TRAP_DctM"/>
</dbReference>
<evidence type="ECO:0000256" key="7">
    <source>
        <dbReference type="RuleBase" id="RU369079"/>
    </source>
</evidence>
<evidence type="ECO:0000256" key="6">
    <source>
        <dbReference type="ARBA" id="ARBA00023136"/>
    </source>
</evidence>
<reference evidence="10" key="1">
    <citation type="submission" date="2024-06" db="EMBL/GenBank/DDBJ databases">
        <title>Radixoralia hellwigii gen. nov., sp nov., isolated from a root canal in the human oral cavity.</title>
        <authorList>
            <person name="Bartsch S."/>
            <person name="Wittmer A."/>
            <person name="Schulz A.-K."/>
            <person name="Neumann-Schaal M."/>
            <person name="Wolf J."/>
            <person name="Gronow S."/>
            <person name="Tennert C."/>
            <person name="Haecker G."/>
            <person name="Cieplik F."/>
            <person name="Al-Ahmad A."/>
        </authorList>
    </citation>
    <scope>NUCLEOTIDE SEQUENCE [LARGE SCALE GENOMIC DNA]</scope>
    <source>
        <strain evidence="10">Wk13</strain>
    </source>
</reference>
<dbReference type="Proteomes" id="UP001574673">
    <property type="component" value="Unassembled WGS sequence"/>
</dbReference>
<keyword evidence="10" id="KW-1185">Reference proteome</keyword>
<feature type="transmembrane region" description="Helical" evidence="7">
    <location>
        <begin position="105"/>
        <end position="127"/>
    </location>
</feature>